<organism evidence="1">
    <name type="scientific">Brassica cretica</name>
    <name type="common">Mustard</name>
    <dbReference type="NCBI Taxonomy" id="69181"/>
    <lineage>
        <taxon>Eukaryota</taxon>
        <taxon>Viridiplantae</taxon>
        <taxon>Streptophyta</taxon>
        <taxon>Embryophyta</taxon>
        <taxon>Tracheophyta</taxon>
        <taxon>Spermatophyta</taxon>
        <taxon>Magnoliopsida</taxon>
        <taxon>eudicotyledons</taxon>
        <taxon>Gunneridae</taxon>
        <taxon>Pentapetalae</taxon>
        <taxon>rosids</taxon>
        <taxon>malvids</taxon>
        <taxon>Brassicales</taxon>
        <taxon>Brassicaceae</taxon>
        <taxon>Brassiceae</taxon>
        <taxon>Brassica</taxon>
    </lineage>
</organism>
<protein>
    <submittedName>
        <fullName evidence="1">Uncharacterized protein</fullName>
    </submittedName>
</protein>
<sequence>MSFLTWPGVIGSESAIFFSGWDPRRDLRRLIIITPPLDLRYRVRPVEDELRIPGNAEEEDAECEEEEALVASRMEKTAVATSFSLSSHLTRTVVVGLAIDGFVPSFSPFKISEKWRLR</sequence>
<reference evidence="1" key="1">
    <citation type="submission" date="2019-12" db="EMBL/GenBank/DDBJ databases">
        <title>Genome sequencing and annotation of Brassica cretica.</title>
        <authorList>
            <person name="Studholme D.J."/>
            <person name="Sarris P.F."/>
        </authorList>
    </citation>
    <scope>NUCLEOTIDE SEQUENCE</scope>
    <source>
        <strain evidence="1">PFS-102/07</strain>
        <tissue evidence="1">Leaf</tissue>
    </source>
</reference>
<dbReference type="EMBL" id="QGKY02000089">
    <property type="protein sequence ID" value="KAF2609528.1"/>
    <property type="molecule type" value="Genomic_DNA"/>
</dbReference>
<gene>
    <name evidence="1" type="ORF">F2Q70_00008330</name>
</gene>
<evidence type="ECO:0000313" key="1">
    <source>
        <dbReference type="EMBL" id="KAF2609528.1"/>
    </source>
</evidence>
<name>A0A8S9LVE6_BRACR</name>
<comment type="caution">
    <text evidence="1">The sequence shown here is derived from an EMBL/GenBank/DDBJ whole genome shotgun (WGS) entry which is preliminary data.</text>
</comment>
<dbReference type="AlphaFoldDB" id="A0A8S9LVE6"/>
<proteinExistence type="predicted"/>
<accession>A0A8S9LVE6</accession>